<dbReference type="PANTHER" id="PTHR11048">
    <property type="entry name" value="PRENYLTRANSFERASES"/>
    <property type="match status" value="1"/>
</dbReference>
<comment type="cofactor">
    <cofactor evidence="1">
        <name>Mg(2+)</name>
        <dbReference type="ChEBI" id="CHEBI:18420"/>
    </cofactor>
</comment>
<keyword evidence="7" id="KW-0472">Membrane</keyword>
<dbReference type="InterPro" id="IPR039653">
    <property type="entry name" value="Prenyltransferase"/>
</dbReference>
<keyword evidence="6" id="KW-1133">Transmembrane helix</keyword>
<evidence type="ECO:0000256" key="6">
    <source>
        <dbReference type="ARBA" id="ARBA00022989"/>
    </source>
</evidence>
<keyword evidence="4" id="KW-0808">Transferase</keyword>
<comment type="similarity">
    <text evidence="3">Belongs to the UbiA prenyltransferase family.</text>
</comment>
<proteinExistence type="inferred from homology"/>
<keyword evidence="9" id="KW-1185">Reference proteome</keyword>
<comment type="subcellular location">
    <subcellularLocation>
        <location evidence="2">Membrane</location>
        <topology evidence="2">Multi-pass membrane protein</topology>
    </subcellularLocation>
</comment>
<name>A0A7J9H6D4_9ROSI</name>
<dbReference type="PANTHER" id="PTHR11048:SF28">
    <property type="entry name" value="4-HYDROXYBENZOATE POLYPRENYLTRANSFERASE, MITOCHONDRIAL"/>
    <property type="match status" value="1"/>
</dbReference>
<organism evidence="8 9">
    <name type="scientific">Gossypium harknessii</name>
    <dbReference type="NCBI Taxonomy" id="34285"/>
    <lineage>
        <taxon>Eukaryota</taxon>
        <taxon>Viridiplantae</taxon>
        <taxon>Streptophyta</taxon>
        <taxon>Embryophyta</taxon>
        <taxon>Tracheophyta</taxon>
        <taxon>Spermatophyta</taxon>
        <taxon>Magnoliopsida</taxon>
        <taxon>eudicotyledons</taxon>
        <taxon>Gunneridae</taxon>
        <taxon>Pentapetalae</taxon>
        <taxon>rosids</taxon>
        <taxon>malvids</taxon>
        <taxon>Malvales</taxon>
        <taxon>Malvaceae</taxon>
        <taxon>Malvoideae</taxon>
        <taxon>Gossypium</taxon>
    </lineage>
</organism>
<accession>A0A7J9H6D4</accession>
<evidence type="ECO:0000313" key="8">
    <source>
        <dbReference type="EMBL" id="MBA0805413.1"/>
    </source>
</evidence>
<evidence type="ECO:0000256" key="2">
    <source>
        <dbReference type="ARBA" id="ARBA00004141"/>
    </source>
</evidence>
<dbReference type="Proteomes" id="UP000593560">
    <property type="component" value="Unassembled WGS sequence"/>
</dbReference>
<dbReference type="EMBL" id="JABFAD010000008">
    <property type="protein sequence ID" value="MBA0805413.1"/>
    <property type="molecule type" value="Genomic_DNA"/>
</dbReference>
<evidence type="ECO:0000256" key="1">
    <source>
        <dbReference type="ARBA" id="ARBA00001946"/>
    </source>
</evidence>
<evidence type="ECO:0000256" key="5">
    <source>
        <dbReference type="ARBA" id="ARBA00022692"/>
    </source>
</evidence>
<evidence type="ECO:0000256" key="3">
    <source>
        <dbReference type="ARBA" id="ARBA00005985"/>
    </source>
</evidence>
<sequence length="101" mass="11092">MKVGVKSTALRFGDSTKEWTTGFGIACISSLALSGYNADIAGWPYYAFLAAASGQLAWQIWTVNLTCRADCNRNDQIGCYWCSLEEKLDNNSVGGYEEPYS</sequence>
<gene>
    <name evidence="8" type="ORF">Gohar_004929</name>
</gene>
<keyword evidence="5" id="KW-0812">Transmembrane</keyword>
<dbReference type="AlphaFoldDB" id="A0A7J9H6D4"/>
<dbReference type="FunFam" id="1.20.120.1780:FF:000001">
    <property type="entry name" value="4-hydroxybenzoate octaprenyltransferase"/>
    <property type="match status" value="1"/>
</dbReference>
<dbReference type="GO" id="GO:0005743">
    <property type="term" value="C:mitochondrial inner membrane"/>
    <property type="evidence" value="ECO:0007669"/>
    <property type="project" value="TreeGrafter"/>
</dbReference>
<protein>
    <submittedName>
        <fullName evidence="8">Uncharacterized protein</fullName>
    </submittedName>
</protein>
<dbReference type="GO" id="GO:0006744">
    <property type="term" value="P:ubiquinone biosynthetic process"/>
    <property type="evidence" value="ECO:0007669"/>
    <property type="project" value="TreeGrafter"/>
</dbReference>
<dbReference type="Gene3D" id="1.20.120.1780">
    <property type="entry name" value="UbiA prenyltransferase"/>
    <property type="match status" value="1"/>
</dbReference>
<comment type="caution">
    <text evidence="8">The sequence shown here is derived from an EMBL/GenBank/DDBJ whole genome shotgun (WGS) entry which is preliminary data.</text>
</comment>
<reference evidence="8 9" key="1">
    <citation type="journal article" date="2019" name="Genome Biol. Evol.">
        <title>Insights into the evolution of the New World diploid cottons (Gossypium, subgenus Houzingenia) based on genome sequencing.</title>
        <authorList>
            <person name="Grover C.E."/>
            <person name="Arick M.A. 2nd"/>
            <person name="Thrash A."/>
            <person name="Conover J.L."/>
            <person name="Sanders W.S."/>
            <person name="Peterson D.G."/>
            <person name="Frelichowski J.E."/>
            <person name="Scheffler J.A."/>
            <person name="Scheffler B.E."/>
            <person name="Wendel J.F."/>
        </authorList>
    </citation>
    <scope>NUCLEOTIDE SEQUENCE [LARGE SCALE GENOMIC DNA]</scope>
    <source>
        <strain evidence="8">0</strain>
        <tissue evidence="8">Leaf</tissue>
    </source>
</reference>
<dbReference type="GO" id="GO:0016765">
    <property type="term" value="F:transferase activity, transferring alkyl or aryl (other than methyl) groups"/>
    <property type="evidence" value="ECO:0007669"/>
    <property type="project" value="TreeGrafter"/>
</dbReference>
<evidence type="ECO:0000256" key="4">
    <source>
        <dbReference type="ARBA" id="ARBA00022679"/>
    </source>
</evidence>
<evidence type="ECO:0000256" key="7">
    <source>
        <dbReference type="ARBA" id="ARBA00023136"/>
    </source>
</evidence>
<evidence type="ECO:0000313" key="9">
    <source>
        <dbReference type="Proteomes" id="UP000593560"/>
    </source>
</evidence>
<dbReference type="OrthoDB" id="18170at2759"/>